<proteinExistence type="predicted"/>
<reference evidence="2 3" key="1">
    <citation type="submission" date="2019-03" db="EMBL/GenBank/DDBJ databases">
        <title>Genomic Encyclopedia of Archaeal and Bacterial Type Strains, Phase II (KMG-II): from individual species to whole genera.</title>
        <authorList>
            <person name="Goeker M."/>
        </authorList>
    </citation>
    <scope>NUCLEOTIDE SEQUENCE [LARGE SCALE GENOMIC DNA]</scope>
    <source>
        <strain evidence="2 3">ATCC 25309</strain>
    </source>
</reference>
<keyword evidence="3" id="KW-1185">Reference proteome</keyword>
<feature type="region of interest" description="Disordered" evidence="1">
    <location>
        <begin position="922"/>
        <end position="941"/>
    </location>
</feature>
<evidence type="ECO:0000256" key="1">
    <source>
        <dbReference type="SAM" id="MobiDB-lite"/>
    </source>
</evidence>
<accession>A0A4R7RUA6</accession>
<feature type="compositionally biased region" description="Acidic residues" evidence="1">
    <location>
        <begin position="928"/>
        <end position="939"/>
    </location>
</feature>
<organism evidence="2 3">
    <name type="scientific">Prosthecobacter fusiformis</name>
    <dbReference type="NCBI Taxonomy" id="48464"/>
    <lineage>
        <taxon>Bacteria</taxon>
        <taxon>Pseudomonadati</taxon>
        <taxon>Verrucomicrobiota</taxon>
        <taxon>Verrucomicrobiia</taxon>
        <taxon>Verrucomicrobiales</taxon>
        <taxon>Verrucomicrobiaceae</taxon>
        <taxon>Prosthecobacter</taxon>
    </lineage>
</organism>
<name>A0A4R7RUA6_9BACT</name>
<protein>
    <submittedName>
        <fullName evidence="2">Uncharacterized protein</fullName>
    </submittedName>
</protein>
<evidence type="ECO:0000313" key="2">
    <source>
        <dbReference type="EMBL" id="TDU69260.1"/>
    </source>
</evidence>
<comment type="caution">
    <text evidence="2">The sequence shown here is derived from an EMBL/GenBank/DDBJ whole genome shotgun (WGS) entry which is preliminary data.</text>
</comment>
<dbReference type="Proteomes" id="UP000295662">
    <property type="component" value="Unassembled WGS sequence"/>
</dbReference>
<evidence type="ECO:0000313" key="3">
    <source>
        <dbReference type="Proteomes" id="UP000295662"/>
    </source>
</evidence>
<gene>
    <name evidence="2" type="ORF">EI77_02908</name>
</gene>
<dbReference type="EMBL" id="SOCA01000005">
    <property type="protein sequence ID" value="TDU69260.1"/>
    <property type="molecule type" value="Genomic_DNA"/>
</dbReference>
<sequence>MAAVAVAFLSSSSIQNNAARLDQADVLTDELLQAAQQEVLAKLHEGFSVEVSGAYKGHVAAAPGLLEVRRYYTPWNRGTQVGAAAFLGTPASPAPFSQPFSSKYGKNLANPRYIPLFSWKTFAPRLKNITVRNGSPARTNPDYNPSLSFNLNTPRNPFTPGACLLSGVPEESEALIRERIGKDWSGDGFRIGTGQTSAERPVWVQWIPILKDPALPASVTNPIIGRYAYWVDLENTKLHVGEPMQDLRETRQYARLIGEPDAVEKGGSWYDQGASSSMRALRLALEGGLPAVEKGSAGFTARNGSSGIGFAPGAAQEARNSWLGWVDGRPPMAAGTRVVDWSFFCAPWPRGFQDFTIGTILQKRYREWENSPAEKPVHPWLLRLPQTNDESDETQAKAALLTQVATAGLTNFGHEEELDPLGRPKLSLMEFQLAATANRSTTVSLTSIEGSTLWKRVTDDAYAACYFPGLLPMKGVKKSLADSFNQFAGTGNAGGKSNGKAAMLQMLVNVAEAAQPDTVAPVIDADKGIVGARSMPYVAEVSTRARSALWLLPEDIRSDKDVLLKLNAQGGYEFKHPYENVERNLRFYATHVTVDLCLGLVNPNPFETEMFTGEIEVDVDWGPLPSTAIVKKGWLKATLEGQYALTPEAGKDPKAGRVTGHAVNIHLGVVPASILNDNARASALRIKGWRILRNGQVWHQVPIRHPGGSAPREWWQMAASGNNAGSPSSASDDESLQSLHAYTEGGYRAVGWFTKRTMDSLIPQTLFVTGWTGDGQKDAQLKERVEFWENFTRRTAVLERVVSLDPVVGHRTGTASPAGFFGSGHFYGMLGHTWRHAPVMPQVADLPAVAPASGQKFPPLKVKSSTAQLWTVLAGGSTSHNVQVRQPGEDRLRKGSVSWDIPTWTTQADATLYGGEYLTQEYEQGTASEEEDEEDEDLGEPGLPASLTAIYLCPAVEGPAPQGKLPFYEQKDDDGFTINYSKDGTAATASFRSMDVELDDAGKIPAIDKDYIKRGDNKKGPRSFFCSAPPKRPFVSVGEIGFCHSGFPQTPILVGPEEGRTEYQLNSPRNGPPMRMLLDLLAAPRFTNALGGTVSETEWMGGQASTSSHRHAWNVNTLIAHDDYMALRQGGSTLLELKKEQNPSTLPVHAVWSPNAQGFARRETGADGYLGKNAEDLVKKDPGHIQDRHLRPGINLSRPWNMWLGVIAGDFTPSRSGDSLSWGAGNSAGLFYGPALMTWRPGKGSGSGSNAWVDFKSQLPGHGRLLALGEDGRKDDKNENADYLKGRFAADQNLAALDPNLSFYMPAHFATRMSLVPMRHFISDLALDYHQNNHESDWLRLKTALNPGIGGQTPPAPDGEQDAAKKLAGAGFPGGYHSTGVYYQAPMALLTNQAGVSANAFTAYIVVQSLRDRGKARSGVANSGIGHCDPDDEILAERWARVILVKKLVANAPPTFEIVFRDIAGR</sequence>